<comment type="catalytic activity">
    <reaction evidence="1 5">
        <text>[protein]-peptidylproline (omega=180) = [protein]-peptidylproline (omega=0)</text>
        <dbReference type="Rhea" id="RHEA:16237"/>
        <dbReference type="Rhea" id="RHEA-COMP:10747"/>
        <dbReference type="Rhea" id="RHEA-COMP:10748"/>
        <dbReference type="ChEBI" id="CHEBI:83833"/>
        <dbReference type="ChEBI" id="CHEBI:83834"/>
        <dbReference type="EC" id="5.2.1.8"/>
    </reaction>
</comment>
<dbReference type="PROSITE" id="PS50072">
    <property type="entry name" value="CSA_PPIASE_2"/>
    <property type="match status" value="1"/>
</dbReference>
<dbReference type="InterPro" id="IPR001179">
    <property type="entry name" value="PPIase_FKBP_dom"/>
</dbReference>
<evidence type="ECO:0000313" key="8">
    <source>
        <dbReference type="EMBL" id="KAB2814894.1"/>
    </source>
</evidence>
<dbReference type="PRINTS" id="PR00153">
    <property type="entry name" value="CSAPPISMRASE"/>
</dbReference>
<dbReference type="SUPFAM" id="SSF54534">
    <property type="entry name" value="FKBP-like"/>
    <property type="match status" value="1"/>
</dbReference>
<sequence length="366" mass="40421">MVNGTEVGVPNGVYAFFKTSQGEILVRLYHNATPLTVGNFVSLAEGTNTMTNVKQGQPYYDGIVFHRVIPDFMIQGGDPQGNGSGGPGYSFPDEFVDTLIHDRAGILSMANAGPGTNGSQFFITDKPTPHLNGRHTVFGEVMGGLDIVAKIARVPRGRNDRPNTPVVMESVKIYRIGEDAKEFNGAEALEDGIAEIEAAKRRKEMLRVELGKNWTRAFDWYDDGVLDQEEFKEEYVEWREDDMEKTESGLGYIVLDEGDGPEVRMGDLLEIDYVGYTTDGKIFDSSLEEMAVMAGVYNPQRPYQPLRLSAGTGQVIQGWIEATLMFKKGTHIRLIIPPNLAWGSREAAGGAIPPNSTVIFDMYIHE</sequence>
<gene>
    <name evidence="8" type="ORF">F8C67_00060</name>
</gene>
<dbReference type="Gene3D" id="2.40.100.10">
    <property type="entry name" value="Cyclophilin-like"/>
    <property type="match status" value="1"/>
</dbReference>
<evidence type="ECO:0000313" key="9">
    <source>
        <dbReference type="Proteomes" id="UP000468650"/>
    </source>
</evidence>
<dbReference type="Pfam" id="PF00254">
    <property type="entry name" value="FKBP_C"/>
    <property type="match status" value="1"/>
</dbReference>
<protein>
    <recommendedName>
        <fullName evidence="2 5">peptidylprolyl isomerase</fullName>
        <ecNumber evidence="2 5">5.2.1.8</ecNumber>
    </recommendedName>
</protein>
<dbReference type="Pfam" id="PF00160">
    <property type="entry name" value="Pro_isomerase"/>
    <property type="match status" value="1"/>
</dbReference>
<evidence type="ECO:0000256" key="5">
    <source>
        <dbReference type="PROSITE-ProRule" id="PRU00277"/>
    </source>
</evidence>
<dbReference type="EMBL" id="WBVO01000001">
    <property type="protein sequence ID" value="KAB2814894.1"/>
    <property type="molecule type" value="Genomic_DNA"/>
</dbReference>
<dbReference type="PROSITE" id="PS50059">
    <property type="entry name" value="FKBP_PPIASE"/>
    <property type="match status" value="1"/>
</dbReference>
<evidence type="ECO:0000259" key="7">
    <source>
        <dbReference type="PROSITE" id="PS50072"/>
    </source>
</evidence>
<dbReference type="AlphaFoldDB" id="A0A6N6RMU2"/>
<organism evidence="8 9">
    <name type="scientific">Phaeocystidibacter luteus</name>
    <dbReference type="NCBI Taxonomy" id="911197"/>
    <lineage>
        <taxon>Bacteria</taxon>
        <taxon>Pseudomonadati</taxon>
        <taxon>Bacteroidota</taxon>
        <taxon>Flavobacteriia</taxon>
        <taxon>Flavobacteriales</taxon>
        <taxon>Phaeocystidibacteraceae</taxon>
        <taxon>Phaeocystidibacter</taxon>
    </lineage>
</organism>
<dbReference type="OrthoDB" id="9807797at2"/>
<dbReference type="PANTHER" id="PTHR45625:SF4">
    <property type="entry name" value="PEPTIDYLPROLYL ISOMERASE DOMAIN AND WD REPEAT-CONTAINING PROTEIN 1"/>
    <property type="match status" value="1"/>
</dbReference>
<proteinExistence type="predicted"/>
<feature type="domain" description="PPIase FKBP-type" evidence="6">
    <location>
        <begin position="266"/>
        <end position="366"/>
    </location>
</feature>
<dbReference type="InterPro" id="IPR029000">
    <property type="entry name" value="Cyclophilin-like_dom_sf"/>
</dbReference>
<feature type="domain" description="PPIase cyclophilin-type" evidence="7">
    <location>
        <begin position="22"/>
        <end position="173"/>
    </location>
</feature>
<accession>A0A6N6RMU2</accession>
<dbReference type="InterPro" id="IPR002130">
    <property type="entry name" value="Cyclophilin-type_PPIase_dom"/>
</dbReference>
<keyword evidence="3 5" id="KW-0697">Rotamase</keyword>
<dbReference type="InterPro" id="IPR044666">
    <property type="entry name" value="Cyclophilin_A-like"/>
</dbReference>
<reference evidence="8 9" key="1">
    <citation type="submission" date="2019-09" db="EMBL/GenBank/DDBJ databases">
        <title>Genomes of family Cryomorphaceae.</title>
        <authorList>
            <person name="Bowman J.P."/>
        </authorList>
    </citation>
    <scope>NUCLEOTIDE SEQUENCE [LARGE SCALE GENOMIC DNA]</scope>
    <source>
        <strain evidence="8 9">LMG 25704</strain>
    </source>
</reference>
<evidence type="ECO:0000256" key="2">
    <source>
        <dbReference type="ARBA" id="ARBA00013194"/>
    </source>
</evidence>
<keyword evidence="9" id="KW-1185">Reference proteome</keyword>
<dbReference type="SUPFAM" id="SSF50891">
    <property type="entry name" value="Cyclophilin-like"/>
    <property type="match status" value="1"/>
</dbReference>
<dbReference type="PANTHER" id="PTHR45625">
    <property type="entry name" value="PEPTIDYL-PROLYL CIS-TRANS ISOMERASE-RELATED"/>
    <property type="match status" value="1"/>
</dbReference>
<comment type="caution">
    <text evidence="8">The sequence shown here is derived from an EMBL/GenBank/DDBJ whole genome shotgun (WGS) entry which is preliminary data.</text>
</comment>
<keyword evidence="4 5" id="KW-0413">Isomerase</keyword>
<dbReference type="EC" id="5.2.1.8" evidence="2 5"/>
<evidence type="ECO:0000256" key="3">
    <source>
        <dbReference type="ARBA" id="ARBA00023110"/>
    </source>
</evidence>
<evidence type="ECO:0000256" key="4">
    <source>
        <dbReference type="ARBA" id="ARBA00023235"/>
    </source>
</evidence>
<name>A0A6N6RMU2_9FLAO</name>
<dbReference type="Gene3D" id="3.10.50.40">
    <property type="match status" value="1"/>
</dbReference>
<dbReference type="CDD" id="cd00317">
    <property type="entry name" value="cyclophilin"/>
    <property type="match status" value="1"/>
</dbReference>
<dbReference type="GO" id="GO:0003755">
    <property type="term" value="F:peptidyl-prolyl cis-trans isomerase activity"/>
    <property type="evidence" value="ECO:0007669"/>
    <property type="project" value="UniProtKB-KW"/>
</dbReference>
<evidence type="ECO:0000259" key="6">
    <source>
        <dbReference type="PROSITE" id="PS50059"/>
    </source>
</evidence>
<dbReference type="Proteomes" id="UP000468650">
    <property type="component" value="Unassembled WGS sequence"/>
</dbReference>
<evidence type="ECO:0000256" key="1">
    <source>
        <dbReference type="ARBA" id="ARBA00000971"/>
    </source>
</evidence>
<dbReference type="InterPro" id="IPR046357">
    <property type="entry name" value="PPIase_dom_sf"/>
</dbReference>